<dbReference type="InterPro" id="IPR004332">
    <property type="entry name" value="Transposase_MuDR"/>
</dbReference>
<dbReference type="Pfam" id="PF04434">
    <property type="entry name" value="SWIM"/>
    <property type="match status" value="1"/>
</dbReference>
<gene>
    <name evidence="6" type="ORF">CTI12_AA579760</name>
</gene>
<proteinExistence type="predicted"/>
<evidence type="ECO:0000256" key="1">
    <source>
        <dbReference type="ARBA" id="ARBA00022723"/>
    </source>
</evidence>
<evidence type="ECO:0000256" key="3">
    <source>
        <dbReference type="ARBA" id="ARBA00022833"/>
    </source>
</evidence>
<keyword evidence="2 4" id="KW-0863">Zinc-finger</keyword>
<dbReference type="STRING" id="35608.A0A2U1KPE6"/>
<accession>A0A2U1KPE6</accession>
<dbReference type="PROSITE" id="PS50966">
    <property type="entry name" value="ZF_SWIM"/>
    <property type="match status" value="1"/>
</dbReference>
<dbReference type="Proteomes" id="UP000245207">
    <property type="component" value="Unassembled WGS sequence"/>
</dbReference>
<feature type="domain" description="SWIM-type" evidence="5">
    <location>
        <begin position="610"/>
        <end position="642"/>
    </location>
</feature>
<keyword evidence="7" id="KW-1185">Reference proteome</keyword>
<evidence type="ECO:0000256" key="4">
    <source>
        <dbReference type="PROSITE-ProRule" id="PRU00325"/>
    </source>
</evidence>
<dbReference type="InterPro" id="IPR007527">
    <property type="entry name" value="Znf_SWIM"/>
</dbReference>
<dbReference type="Pfam" id="PF03108">
    <property type="entry name" value="DBD_Tnp_Mut"/>
    <property type="match status" value="1"/>
</dbReference>
<evidence type="ECO:0000313" key="7">
    <source>
        <dbReference type="Proteomes" id="UP000245207"/>
    </source>
</evidence>
<evidence type="ECO:0000259" key="5">
    <source>
        <dbReference type="PROSITE" id="PS50966"/>
    </source>
</evidence>
<name>A0A2U1KPE6_ARTAN</name>
<dbReference type="SMART" id="SM00575">
    <property type="entry name" value="ZnF_PMZ"/>
    <property type="match status" value="1"/>
</dbReference>
<protein>
    <submittedName>
        <fullName evidence="6">Transposase, MuDR, MULE transposase domain protein</fullName>
    </submittedName>
</protein>
<sequence>MTTKKFTVKFRCFLVCQSSTRKVLLPNSINYFKLVNYCKQKFNINADNMISLSYRVGSEVIDVNDDDDVECFVSDFSNVSDEVPTLSITLHETNTYSSCKSPDFDLNEPFIPDESSQNNRNQFFSNMPHPPHAPEIILQNNHRCNLENRVPCSIKLGDKFKDKEECMLSIGKKAIIEGFEYYVVKSCKKRYSVRCSIPGCSWNIYTRKFKSSNHFKVTSLHPIHTCSVTQLLPNHRNASNVIIGHMIVDKLRENRLVYTGKNIKKDFNIDWKIDISYHQAWTGKNYALKLLHGSHEESFAVLPKYFYNLRMANPGTVTHIDTDAEGRFKMCFVGFGVSIRSFLNYMLSLIKIDVAHLKGRYLGTNLLAVGMDANNQIIPLATGVAQGETVESWSWFLGKLKECIGDRNDLNSLYIQRLKIKDWCPSSNYMAETGADLAYSMVFPRAFHGYCCHHLMMNCNLKSRKHKALFWKTCKAYLVSDFDSTIAEIRSFKPDAYRKLEEAGFDKWLRAYCPAKRYNYLTSNSAESINSLTKNVRKVPVTMLIEYYRELIQQWYYDRRYNGEGESPADALTSWASAKVNDRMIKSATWVVRGIRHGKIYQVRDSRSVHTVNLTEGECSCRKWQLSGLPCGHVCAVARFSGMSNCNHWAKGWFSQTTLKRTYQQLVHPLKEPWETPGDVQVVLPPAIVKRQPGRPKENQRIKSQGEEPRIVRCSRCVVAGHYRGACREPLPSQNVRRTATTNNEPDACEEMDYDQNDASMDNLMDYSQYTSSTAYNESSMGDMMDFSPHILSHDYYYPQFND</sequence>
<dbReference type="AlphaFoldDB" id="A0A2U1KPE6"/>
<dbReference type="PANTHER" id="PTHR31973">
    <property type="entry name" value="POLYPROTEIN, PUTATIVE-RELATED"/>
    <property type="match status" value="1"/>
</dbReference>
<evidence type="ECO:0000256" key="2">
    <source>
        <dbReference type="ARBA" id="ARBA00022771"/>
    </source>
</evidence>
<dbReference type="OrthoDB" id="676062at2759"/>
<dbReference type="PANTHER" id="PTHR31973:SF185">
    <property type="entry name" value="TRANSPOSASE, MUDR, PLANT, MULE TRANSPOSASE DOMAIN-CONTAINING PROTEIN"/>
    <property type="match status" value="1"/>
</dbReference>
<keyword evidence="3" id="KW-0862">Zinc</keyword>
<dbReference type="InterPro" id="IPR006564">
    <property type="entry name" value="Znf_PMZ"/>
</dbReference>
<dbReference type="InterPro" id="IPR018289">
    <property type="entry name" value="MULE_transposase_dom"/>
</dbReference>
<reference evidence="6 7" key="1">
    <citation type="journal article" date="2018" name="Mol. Plant">
        <title>The genome of Artemisia annua provides insight into the evolution of Asteraceae family and artemisinin biosynthesis.</title>
        <authorList>
            <person name="Shen Q."/>
            <person name="Zhang L."/>
            <person name="Liao Z."/>
            <person name="Wang S."/>
            <person name="Yan T."/>
            <person name="Shi P."/>
            <person name="Liu M."/>
            <person name="Fu X."/>
            <person name="Pan Q."/>
            <person name="Wang Y."/>
            <person name="Lv Z."/>
            <person name="Lu X."/>
            <person name="Zhang F."/>
            <person name="Jiang W."/>
            <person name="Ma Y."/>
            <person name="Chen M."/>
            <person name="Hao X."/>
            <person name="Li L."/>
            <person name="Tang Y."/>
            <person name="Lv G."/>
            <person name="Zhou Y."/>
            <person name="Sun X."/>
            <person name="Brodelius P.E."/>
            <person name="Rose J.K.C."/>
            <person name="Tang K."/>
        </authorList>
    </citation>
    <scope>NUCLEOTIDE SEQUENCE [LARGE SCALE GENOMIC DNA]</scope>
    <source>
        <strain evidence="7">cv. Huhao1</strain>
        <tissue evidence="6">Leaf</tissue>
    </source>
</reference>
<dbReference type="EMBL" id="PKPP01015470">
    <property type="protein sequence ID" value="PWA38602.1"/>
    <property type="molecule type" value="Genomic_DNA"/>
</dbReference>
<dbReference type="Pfam" id="PF10551">
    <property type="entry name" value="MULE"/>
    <property type="match status" value="1"/>
</dbReference>
<keyword evidence="1" id="KW-0479">Metal-binding</keyword>
<dbReference type="GO" id="GO:0008270">
    <property type="term" value="F:zinc ion binding"/>
    <property type="evidence" value="ECO:0007669"/>
    <property type="project" value="UniProtKB-KW"/>
</dbReference>
<evidence type="ECO:0000313" key="6">
    <source>
        <dbReference type="EMBL" id="PWA38602.1"/>
    </source>
</evidence>
<comment type="caution">
    <text evidence="6">The sequence shown here is derived from an EMBL/GenBank/DDBJ whole genome shotgun (WGS) entry which is preliminary data.</text>
</comment>
<organism evidence="6 7">
    <name type="scientific">Artemisia annua</name>
    <name type="common">Sweet wormwood</name>
    <dbReference type="NCBI Taxonomy" id="35608"/>
    <lineage>
        <taxon>Eukaryota</taxon>
        <taxon>Viridiplantae</taxon>
        <taxon>Streptophyta</taxon>
        <taxon>Embryophyta</taxon>
        <taxon>Tracheophyta</taxon>
        <taxon>Spermatophyta</taxon>
        <taxon>Magnoliopsida</taxon>
        <taxon>eudicotyledons</taxon>
        <taxon>Gunneridae</taxon>
        <taxon>Pentapetalae</taxon>
        <taxon>asterids</taxon>
        <taxon>campanulids</taxon>
        <taxon>Asterales</taxon>
        <taxon>Asteraceae</taxon>
        <taxon>Asteroideae</taxon>
        <taxon>Anthemideae</taxon>
        <taxon>Artemisiinae</taxon>
        <taxon>Artemisia</taxon>
    </lineage>
</organism>